<keyword evidence="5" id="KW-0206">Cytoskeleton</keyword>
<evidence type="ECO:0000256" key="2">
    <source>
        <dbReference type="ARBA" id="ARBA00010337"/>
    </source>
</evidence>
<feature type="compositionally biased region" description="Polar residues" evidence="6">
    <location>
        <begin position="750"/>
        <end position="776"/>
    </location>
</feature>
<accession>A0A316V3B0</accession>
<dbReference type="RefSeq" id="XP_025352349.1">
    <property type="nucleotide sequence ID" value="XM_025497063.1"/>
</dbReference>
<dbReference type="PANTHER" id="PTHR19302:SF14">
    <property type="entry name" value="GAMMA-TUBULIN COMPLEX COMPONENT 3"/>
    <property type="match status" value="1"/>
</dbReference>
<dbReference type="GO" id="GO:0031122">
    <property type="term" value="P:cytoplasmic microtubule organization"/>
    <property type="evidence" value="ECO:0007669"/>
    <property type="project" value="TreeGrafter"/>
</dbReference>
<dbReference type="EMBL" id="KZ819606">
    <property type="protein sequence ID" value="PWN32047.1"/>
    <property type="molecule type" value="Genomic_DNA"/>
</dbReference>
<feature type="compositionally biased region" description="Polar residues" evidence="6">
    <location>
        <begin position="51"/>
        <end position="71"/>
    </location>
</feature>
<feature type="region of interest" description="Disordered" evidence="6">
    <location>
        <begin position="38"/>
        <end position="83"/>
    </location>
</feature>
<dbReference type="InterPro" id="IPR007259">
    <property type="entry name" value="GCP"/>
</dbReference>
<dbReference type="Proteomes" id="UP000245771">
    <property type="component" value="Unassembled WGS sequence"/>
</dbReference>
<evidence type="ECO:0000256" key="5">
    <source>
        <dbReference type="ARBA" id="ARBA00023212"/>
    </source>
</evidence>
<evidence type="ECO:0000313" key="10">
    <source>
        <dbReference type="Proteomes" id="UP000245771"/>
    </source>
</evidence>
<dbReference type="Gene3D" id="1.20.120.1900">
    <property type="entry name" value="Gamma-tubulin complex, C-terminal domain"/>
    <property type="match status" value="1"/>
</dbReference>
<dbReference type="GO" id="GO:0005874">
    <property type="term" value="C:microtubule"/>
    <property type="evidence" value="ECO:0007669"/>
    <property type="project" value="UniProtKB-KW"/>
</dbReference>
<protein>
    <recommendedName>
        <fullName evidence="11">Spindle pole body component</fullName>
    </recommendedName>
</protein>
<dbReference type="PANTHER" id="PTHR19302">
    <property type="entry name" value="GAMMA TUBULIN COMPLEX PROTEIN"/>
    <property type="match status" value="1"/>
</dbReference>
<evidence type="ECO:0000313" key="9">
    <source>
        <dbReference type="EMBL" id="PWN32047.1"/>
    </source>
</evidence>
<organism evidence="9 10">
    <name type="scientific">Meira miltonrushii</name>
    <dbReference type="NCBI Taxonomy" id="1280837"/>
    <lineage>
        <taxon>Eukaryota</taxon>
        <taxon>Fungi</taxon>
        <taxon>Dikarya</taxon>
        <taxon>Basidiomycota</taxon>
        <taxon>Ustilaginomycotina</taxon>
        <taxon>Exobasidiomycetes</taxon>
        <taxon>Exobasidiales</taxon>
        <taxon>Brachybasidiaceae</taxon>
        <taxon>Meira</taxon>
    </lineage>
</organism>
<dbReference type="Pfam" id="PF04130">
    <property type="entry name" value="GCP_C_terminal"/>
    <property type="match status" value="1"/>
</dbReference>
<comment type="similarity">
    <text evidence="2">Belongs to the TUBGCP family.</text>
</comment>
<evidence type="ECO:0008006" key="11">
    <source>
        <dbReference type="Google" id="ProtNLM"/>
    </source>
</evidence>
<dbReference type="GO" id="GO:0051321">
    <property type="term" value="P:meiotic cell cycle"/>
    <property type="evidence" value="ECO:0007669"/>
    <property type="project" value="TreeGrafter"/>
</dbReference>
<comment type="subcellular location">
    <subcellularLocation>
        <location evidence="1">Cytoplasm</location>
        <location evidence="1">Cytoskeleton</location>
    </subcellularLocation>
</comment>
<dbReference type="GO" id="GO:0051011">
    <property type="term" value="F:microtubule minus-end binding"/>
    <property type="evidence" value="ECO:0007669"/>
    <property type="project" value="TreeGrafter"/>
</dbReference>
<keyword evidence="3" id="KW-0963">Cytoplasm</keyword>
<dbReference type="InterPro" id="IPR040457">
    <property type="entry name" value="GCP_C"/>
</dbReference>
<dbReference type="GO" id="GO:0044732">
    <property type="term" value="C:mitotic spindle pole body"/>
    <property type="evidence" value="ECO:0007669"/>
    <property type="project" value="TreeGrafter"/>
</dbReference>
<keyword evidence="4" id="KW-0493">Microtubule</keyword>
<evidence type="ECO:0000256" key="3">
    <source>
        <dbReference type="ARBA" id="ARBA00022490"/>
    </source>
</evidence>
<dbReference type="STRING" id="1280837.A0A316V3B0"/>
<feature type="region of interest" description="Disordered" evidence="6">
    <location>
        <begin position="750"/>
        <end position="782"/>
    </location>
</feature>
<dbReference type="InParanoid" id="A0A316V3B0"/>
<dbReference type="Pfam" id="PF17681">
    <property type="entry name" value="GCP_N_terminal"/>
    <property type="match status" value="1"/>
</dbReference>
<dbReference type="GO" id="GO:0051225">
    <property type="term" value="P:spindle assembly"/>
    <property type="evidence" value="ECO:0007669"/>
    <property type="project" value="TreeGrafter"/>
</dbReference>
<dbReference type="GO" id="GO:0000922">
    <property type="term" value="C:spindle pole"/>
    <property type="evidence" value="ECO:0007669"/>
    <property type="project" value="InterPro"/>
</dbReference>
<evidence type="ECO:0000256" key="1">
    <source>
        <dbReference type="ARBA" id="ARBA00004245"/>
    </source>
</evidence>
<feature type="domain" description="Gamma tubulin complex component C-terminal" evidence="7">
    <location>
        <begin position="474"/>
        <end position="832"/>
    </location>
</feature>
<feature type="domain" description="Gamma tubulin complex component protein N-terminal" evidence="8">
    <location>
        <begin position="134"/>
        <end position="471"/>
    </location>
</feature>
<dbReference type="GeneID" id="37018844"/>
<evidence type="ECO:0000259" key="8">
    <source>
        <dbReference type="Pfam" id="PF17681"/>
    </source>
</evidence>
<evidence type="ECO:0000256" key="4">
    <source>
        <dbReference type="ARBA" id="ARBA00022701"/>
    </source>
</evidence>
<dbReference type="InterPro" id="IPR042241">
    <property type="entry name" value="GCP_C_sf"/>
</dbReference>
<dbReference type="GO" id="GO:0000278">
    <property type="term" value="P:mitotic cell cycle"/>
    <property type="evidence" value="ECO:0007669"/>
    <property type="project" value="TreeGrafter"/>
</dbReference>
<keyword evidence="10" id="KW-1185">Reference proteome</keyword>
<sequence>MLVSKMKKQPGLSREVNGLLELVQELAFTNRLVSHGQNSVPYRQRTPKLDSAQTFQTDKQNGATKHASSNEAETKAPLAPSTSAANNANQEAAITNGLAALNLTTDEKMLPKAMLLQRWREKRGQVPISEAELMRDIIYLLQGINGKYVGFEDVLLPASNEMGETREAERIVKVKFSQDSEHLISHPTKHLIHRVAELGRLYKRIDEFHRQFSQKEGTGLIMQSLCHFVLSELTDYYRLVAILEAQMNNVETDGNDQKGLTLRRISVWTEEVTLRMRLISTIIEGCQDAHGGAIVSLIHSYTFHGDPLIRKFTAEILDQVSKPFFHALSLWIFEGELQDPFEEFFVEANKDLKATWGPTGEDLNSALYMSTSQDHHMAPPSSLWQNQFRFRTEMLPSFIRESFGRKIFSTGKSLNFIRFSCDDADWVATKASQRKEGNAILRYANLPGLERTIDEAYASASTRLLDIFIGKYKLMAHLRALKDYLMLTKGDFTDLLMESIGPSLDKPASSLFRHNLTASLETSIRGSNSQYDDVDIVGRLDARILDFSEGDLGWDSFTLEYRVDEPVSTVLDNHAMLGYQIIFNHLWKVKRVELALGSGWEKLLLAANMLRRIQPRTLKKAALARRATIEPQSNLGEQIHFVKQLQGFVNLEVVEYSWNDLTQLFSTQANHKNRLMDLDELISTHRAYLNTLISKIMLRGVTSSSSGRRAPNDQLAVEVKANLDTMLAFALAIEDLARYIVDQVARSDLSGNKNRTSTPVNSSSRPGTPSLTSQASRKAPIDASSLENIKNRLESNHAKFQSSTQMIIGKLEKHSNLVVRDLATRLNFNSYYSHLSSSTSVAAVNLPGQSRR</sequence>
<dbReference type="GO" id="GO:0043015">
    <property type="term" value="F:gamma-tubulin binding"/>
    <property type="evidence" value="ECO:0007669"/>
    <property type="project" value="InterPro"/>
</dbReference>
<proteinExistence type="inferred from homology"/>
<evidence type="ECO:0000259" key="7">
    <source>
        <dbReference type="Pfam" id="PF04130"/>
    </source>
</evidence>
<name>A0A316V3B0_9BASI</name>
<dbReference type="OrthoDB" id="5860513at2759"/>
<dbReference type="InterPro" id="IPR041470">
    <property type="entry name" value="GCP_N"/>
</dbReference>
<evidence type="ECO:0000256" key="6">
    <source>
        <dbReference type="SAM" id="MobiDB-lite"/>
    </source>
</evidence>
<dbReference type="GO" id="GO:0000930">
    <property type="term" value="C:gamma-tubulin complex"/>
    <property type="evidence" value="ECO:0007669"/>
    <property type="project" value="UniProtKB-ARBA"/>
</dbReference>
<dbReference type="AlphaFoldDB" id="A0A316V3B0"/>
<gene>
    <name evidence="9" type="ORF">FA14DRAFT_138591</name>
</gene>
<dbReference type="FunCoup" id="A0A316V3B0">
    <property type="interactions" value="571"/>
</dbReference>
<dbReference type="GO" id="GO:0007020">
    <property type="term" value="P:microtubule nucleation"/>
    <property type="evidence" value="ECO:0007669"/>
    <property type="project" value="InterPro"/>
</dbReference>
<reference evidence="9 10" key="1">
    <citation type="journal article" date="2018" name="Mol. Biol. Evol.">
        <title>Broad Genomic Sampling Reveals a Smut Pathogenic Ancestry of the Fungal Clade Ustilaginomycotina.</title>
        <authorList>
            <person name="Kijpornyongpan T."/>
            <person name="Mondo S.J."/>
            <person name="Barry K."/>
            <person name="Sandor L."/>
            <person name="Lee J."/>
            <person name="Lipzen A."/>
            <person name="Pangilinan J."/>
            <person name="LaButti K."/>
            <person name="Hainaut M."/>
            <person name="Henrissat B."/>
            <person name="Grigoriev I.V."/>
            <person name="Spatafora J.W."/>
            <person name="Aime M.C."/>
        </authorList>
    </citation>
    <scope>NUCLEOTIDE SEQUENCE [LARGE SCALE GENOMIC DNA]</scope>
    <source>
        <strain evidence="9 10">MCA 3882</strain>
    </source>
</reference>